<dbReference type="InterPro" id="IPR012337">
    <property type="entry name" value="RNaseH-like_sf"/>
</dbReference>
<organism evidence="2">
    <name type="scientific">Sipha flava</name>
    <name type="common">yellow sugarcane aphid</name>
    <dbReference type="NCBI Taxonomy" id="143950"/>
    <lineage>
        <taxon>Eukaryota</taxon>
        <taxon>Metazoa</taxon>
        <taxon>Ecdysozoa</taxon>
        <taxon>Arthropoda</taxon>
        <taxon>Hexapoda</taxon>
        <taxon>Insecta</taxon>
        <taxon>Pterygota</taxon>
        <taxon>Neoptera</taxon>
        <taxon>Paraneoptera</taxon>
        <taxon>Hemiptera</taxon>
        <taxon>Sternorrhyncha</taxon>
        <taxon>Aphidomorpha</taxon>
        <taxon>Aphidoidea</taxon>
        <taxon>Aphididae</taxon>
        <taxon>Sipha</taxon>
    </lineage>
</organism>
<accession>A0A2S2PV19</accession>
<evidence type="ECO:0000313" key="2">
    <source>
        <dbReference type="EMBL" id="MBY69233.1"/>
    </source>
</evidence>
<sequence>MTEHPLWIDSFRQIRPTFKLPCRKSISTVYVDKVYAEMQSSITHDLLEANDLHIQLDGWTNINNDGIINFVICKPEPLFVKFLNTKDNRHTAEYLKNRIVEIIETYGKEKFFVIIGDNAANVKKSFELVKNVYKGYKTSRMCSPWFTSLMF</sequence>
<protein>
    <recommendedName>
        <fullName evidence="1">DUF659 domain-containing protein</fullName>
    </recommendedName>
</protein>
<dbReference type="InterPro" id="IPR007021">
    <property type="entry name" value="DUF659"/>
</dbReference>
<dbReference type="EMBL" id="GGMS01000030">
    <property type="protein sequence ID" value="MBY69233.1"/>
    <property type="molecule type" value="Transcribed_RNA"/>
</dbReference>
<reference evidence="2" key="1">
    <citation type="submission" date="2018-04" db="EMBL/GenBank/DDBJ databases">
        <title>Transcriptome assembly of Sipha flava.</title>
        <authorList>
            <person name="Scully E.D."/>
            <person name="Geib S.M."/>
            <person name="Palmer N.A."/>
            <person name="Koch K."/>
            <person name="Bradshaw J."/>
            <person name="Heng-Moss T."/>
            <person name="Sarath G."/>
        </authorList>
    </citation>
    <scope>NUCLEOTIDE SEQUENCE</scope>
</reference>
<dbReference type="Pfam" id="PF04937">
    <property type="entry name" value="DUF659"/>
    <property type="match status" value="1"/>
</dbReference>
<dbReference type="OrthoDB" id="6613498at2759"/>
<dbReference type="AlphaFoldDB" id="A0A2S2PV19"/>
<gene>
    <name evidence="2" type="ORF">g.144252</name>
</gene>
<dbReference type="SUPFAM" id="SSF53098">
    <property type="entry name" value="Ribonuclease H-like"/>
    <property type="match status" value="1"/>
</dbReference>
<proteinExistence type="predicted"/>
<evidence type="ECO:0000259" key="1">
    <source>
        <dbReference type="Pfam" id="PF04937"/>
    </source>
</evidence>
<name>A0A2S2PV19_9HEMI</name>
<feature type="domain" description="DUF659" evidence="1">
    <location>
        <begin position="23"/>
        <end position="134"/>
    </location>
</feature>